<dbReference type="Proteomes" id="UP000051952">
    <property type="component" value="Unassembled WGS sequence"/>
</dbReference>
<dbReference type="GO" id="GO:0005829">
    <property type="term" value="C:cytosol"/>
    <property type="evidence" value="ECO:0007669"/>
    <property type="project" value="TreeGrafter"/>
</dbReference>
<dbReference type="EC" id="3.1.3.67" evidence="1"/>
<dbReference type="AlphaFoldDB" id="A0A0S4JDL1"/>
<dbReference type="Gene3D" id="3.90.190.10">
    <property type="entry name" value="Protein tyrosine phosphatase superfamily"/>
    <property type="match status" value="1"/>
</dbReference>
<gene>
    <name evidence="5" type="ORF">BSAL_21130</name>
</gene>
<evidence type="ECO:0000313" key="5">
    <source>
        <dbReference type="EMBL" id="CUG89452.1"/>
    </source>
</evidence>
<evidence type="ECO:0000256" key="1">
    <source>
        <dbReference type="ARBA" id="ARBA00013015"/>
    </source>
</evidence>
<evidence type="ECO:0000259" key="3">
    <source>
        <dbReference type="PROSITE" id="PS50056"/>
    </source>
</evidence>
<dbReference type="GO" id="GO:0005886">
    <property type="term" value="C:plasma membrane"/>
    <property type="evidence" value="ECO:0007669"/>
    <property type="project" value="TreeGrafter"/>
</dbReference>
<dbReference type="PANTHER" id="PTHR12305">
    <property type="entry name" value="PHOSPHATASE WITH HOMOLOGY TO TENSIN"/>
    <property type="match status" value="1"/>
</dbReference>
<dbReference type="GO" id="GO:0048870">
    <property type="term" value="P:cell motility"/>
    <property type="evidence" value="ECO:0007669"/>
    <property type="project" value="TreeGrafter"/>
</dbReference>
<evidence type="ECO:0000256" key="2">
    <source>
        <dbReference type="ARBA" id="ARBA00022801"/>
    </source>
</evidence>
<evidence type="ECO:0000259" key="4">
    <source>
        <dbReference type="PROSITE" id="PS51181"/>
    </source>
</evidence>
<dbReference type="GO" id="GO:0043491">
    <property type="term" value="P:phosphatidylinositol 3-kinase/protein kinase B signal transduction"/>
    <property type="evidence" value="ECO:0007669"/>
    <property type="project" value="TreeGrafter"/>
</dbReference>
<dbReference type="GO" id="GO:0042995">
    <property type="term" value="C:cell projection"/>
    <property type="evidence" value="ECO:0007669"/>
    <property type="project" value="TreeGrafter"/>
</dbReference>
<dbReference type="InterPro" id="IPR026893">
    <property type="entry name" value="Tyr/Ser_Pase_IphP-type"/>
</dbReference>
<keyword evidence="2" id="KW-0378">Hydrolase</keyword>
<dbReference type="InterPro" id="IPR029021">
    <property type="entry name" value="Prot-tyrosine_phosphatase-like"/>
</dbReference>
<dbReference type="PROSITE" id="PS00383">
    <property type="entry name" value="TYR_PHOSPHATASE_1"/>
    <property type="match status" value="1"/>
</dbReference>
<dbReference type="GO" id="GO:0016314">
    <property type="term" value="F:phosphatidylinositol-3,4,5-trisphosphate 3-phosphatase activity"/>
    <property type="evidence" value="ECO:0007669"/>
    <property type="project" value="UniProtKB-EC"/>
</dbReference>
<dbReference type="InterPro" id="IPR016130">
    <property type="entry name" value="Tyr_Pase_AS"/>
</dbReference>
<feature type="domain" description="Phosphatase tensin-type" evidence="4">
    <location>
        <begin position="21"/>
        <end position="195"/>
    </location>
</feature>
<dbReference type="GO" id="GO:0046856">
    <property type="term" value="P:phosphatidylinositol dephosphorylation"/>
    <property type="evidence" value="ECO:0007669"/>
    <property type="project" value="TreeGrafter"/>
</dbReference>
<proteinExistence type="predicted"/>
<dbReference type="GO" id="GO:0004725">
    <property type="term" value="F:protein tyrosine phosphatase activity"/>
    <property type="evidence" value="ECO:0007669"/>
    <property type="project" value="TreeGrafter"/>
</dbReference>
<dbReference type="InterPro" id="IPR029023">
    <property type="entry name" value="Tensin_phosphatase"/>
</dbReference>
<dbReference type="InterPro" id="IPR000387">
    <property type="entry name" value="Tyr_Pase_dom"/>
</dbReference>
<keyword evidence="6" id="KW-1185">Reference proteome</keyword>
<dbReference type="VEuPathDB" id="TriTrypDB:BSAL_21130"/>
<feature type="domain" description="Tyrosine specific protein phosphatases" evidence="3">
    <location>
        <begin position="111"/>
        <end position="169"/>
    </location>
</feature>
<evidence type="ECO:0000313" key="6">
    <source>
        <dbReference type="Proteomes" id="UP000051952"/>
    </source>
</evidence>
<dbReference type="InterPro" id="IPR051281">
    <property type="entry name" value="Dual-spec_lipid-protein_phosph"/>
</dbReference>
<accession>A0A0S4JDL1</accession>
<reference evidence="6" key="1">
    <citation type="submission" date="2015-09" db="EMBL/GenBank/DDBJ databases">
        <authorList>
            <consortium name="Pathogen Informatics"/>
        </authorList>
    </citation>
    <scope>NUCLEOTIDE SEQUENCE [LARGE SCALE GENOMIC DNA]</scope>
    <source>
        <strain evidence="6">Lake Konstanz</strain>
    </source>
</reference>
<dbReference type="PANTHER" id="PTHR12305:SF81">
    <property type="entry name" value="PHOSPHATIDYLINOSITOL 3,4,5-TRISPHOSPHATE 3-PHOSPHATASE AND DUAL-SPECIFICITY PROTEIN PHOSPHATASE PTEN"/>
    <property type="match status" value="1"/>
</dbReference>
<dbReference type="Pfam" id="PF13350">
    <property type="entry name" value="Y_phosphatase3"/>
    <property type="match status" value="1"/>
</dbReference>
<organism evidence="5 6">
    <name type="scientific">Bodo saltans</name>
    <name type="common">Flagellated protozoan</name>
    <dbReference type="NCBI Taxonomy" id="75058"/>
    <lineage>
        <taxon>Eukaryota</taxon>
        <taxon>Discoba</taxon>
        <taxon>Euglenozoa</taxon>
        <taxon>Kinetoplastea</taxon>
        <taxon>Metakinetoplastina</taxon>
        <taxon>Eubodonida</taxon>
        <taxon>Bodonidae</taxon>
        <taxon>Bodo</taxon>
    </lineage>
</organism>
<dbReference type="PROSITE" id="PS50056">
    <property type="entry name" value="TYR_PHOSPHATASE_2"/>
    <property type="match status" value="1"/>
</dbReference>
<dbReference type="GO" id="GO:0005634">
    <property type="term" value="C:nucleus"/>
    <property type="evidence" value="ECO:0007669"/>
    <property type="project" value="TreeGrafter"/>
</dbReference>
<dbReference type="GO" id="GO:0051896">
    <property type="term" value="P:regulation of phosphatidylinositol 3-kinase/protein kinase B signal transduction"/>
    <property type="evidence" value="ECO:0007669"/>
    <property type="project" value="TreeGrafter"/>
</dbReference>
<name>A0A0S4JDL1_BODSA</name>
<protein>
    <recommendedName>
        <fullName evidence="1">phosphatidylinositol-3,4,5-trisphosphate 3-phosphatase</fullName>
        <ecNumber evidence="1">3.1.3.67</ecNumber>
    </recommendedName>
</protein>
<dbReference type="PROSITE" id="PS51181">
    <property type="entry name" value="PPASE_TENSIN"/>
    <property type="match status" value="1"/>
</dbReference>
<sequence length="334" mass="37412">MGCCCSVPRSLVSKQKIRLKDDTPSGTVDLDLTVIDKHIVCMGFPAEGVESWYRNPYDEVVKYLDHRFGEHYMVYNLCSEPQHVYPPEKFHGRVAHFPFPDHHACPLEVLPKFIEHATAFIAGDERRVVVVHCKAGKGRTGLFACCLLMKLVARLADPDAAMAYYGTARTHNGKGLTIPTQRRYVDYYGRLCRMSNGILPQHIPVIDLKTITLRGVLDKAPMAALEVITKSETTLIYIEEGHDTVPIGRTRHGNDLVLDVSHVPAFSRLAGDIRINGKADPTSKGWVAALSIHTLFMKKGYTASEIDKLYKKDLPQDAGMYFDYLEVMPTADHV</sequence>
<dbReference type="EMBL" id="CYKH01001740">
    <property type="protein sequence ID" value="CUG89452.1"/>
    <property type="molecule type" value="Genomic_DNA"/>
</dbReference>
<dbReference type="SUPFAM" id="SSF52799">
    <property type="entry name" value="(Phosphotyrosine protein) phosphatases II"/>
    <property type="match status" value="1"/>
</dbReference>
<dbReference type="OMA" id="GIVCMGY"/>
<dbReference type="OrthoDB" id="16692at2759"/>